<feature type="compositionally biased region" description="Polar residues" evidence="1">
    <location>
        <begin position="1"/>
        <end position="20"/>
    </location>
</feature>
<accession>A0A1Z5K9R2</accession>
<protein>
    <recommendedName>
        <fullName evidence="6">BHLH domain-containing protein</fullName>
    </recommendedName>
</protein>
<dbReference type="Proteomes" id="UP000198406">
    <property type="component" value="Unassembled WGS sequence"/>
</dbReference>
<organism evidence="4 5">
    <name type="scientific">Fistulifera solaris</name>
    <name type="common">Oleaginous diatom</name>
    <dbReference type="NCBI Taxonomy" id="1519565"/>
    <lineage>
        <taxon>Eukaryota</taxon>
        <taxon>Sar</taxon>
        <taxon>Stramenopiles</taxon>
        <taxon>Ochrophyta</taxon>
        <taxon>Bacillariophyta</taxon>
        <taxon>Bacillariophyceae</taxon>
        <taxon>Bacillariophycidae</taxon>
        <taxon>Naviculales</taxon>
        <taxon>Naviculaceae</taxon>
        <taxon>Fistulifera</taxon>
    </lineage>
</organism>
<feature type="region of interest" description="Disordered" evidence="1">
    <location>
        <begin position="130"/>
        <end position="188"/>
    </location>
</feature>
<dbReference type="EMBL" id="BDSP01000193">
    <property type="protein sequence ID" value="GAX22999.1"/>
    <property type="molecule type" value="Genomic_DNA"/>
</dbReference>
<evidence type="ECO:0000259" key="2">
    <source>
        <dbReference type="PROSITE" id="PS50112"/>
    </source>
</evidence>
<dbReference type="Gene3D" id="3.30.450.20">
    <property type="entry name" value="PAS domain"/>
    <property type="match status" value="1"/>
</dbReference>
<keyword evidence="5" id="KW-1185">Reference proteome</keyword>
<dbReference type="GO" id="GO:0046983">
    <property type="term" value="F:protein dimerization activity"/>
    <property type="evidence" value="ECO:0007669"/>
    <property type="project" value="InterPro"/>
</dbReference>
<dbReference type="InterPro" id="IPR035965">
    <property type="entry name" value="PAS-like_dom_sf"/>
</dbReference>
<dbReference type="OrthoDB" id="206680at2759"/>
<feature type="region of interest" description="Disordered" evidence="1">
    <location>
        <begin position="1"/>
        <end position="58"/>
    </location>
</feature>
<feature type="compositionally biased region" description="Polar residues" evidence="1">
    <location>
        <begin position="49"/>
        <end position="58"/>
    </location>
</feature>
<dbReference type="InterPro" id="IPR011598">
    <property type="entry name" value="bHLH_dom"/>
</dbReference>
<comment type="caution">
    <text evidence="4">The sequence shown here is derived from an EMBL/GenBank/DDBJ whole genome shotgun (WGS) entry which is preliminary data.</text>
</comment>
<dbReference type="InterPro" id="IPR036638">
    <property type="entry name" value="HLH_DNA-bd_sf"/>
</dbReference>
<dbReference type="SUPFAM" id="SSF55785">
    <property type="entry name" value="PYP-like sensor domain (PAS domain)"/>
    <property type="match status" value="1"/>
</dbReference>
<evidence type="ECO:0000313" key="5">
    <source>
        <dbReference type="Proteomes" id="UP000198406"/>
    </source>
</evidence>
<dbReference type="SUPFAM" id="SSF47459">
    <property type="entry name" value="HLH, helix-loop-helix DNA-binding domain"/>
    <property type="match status" value="1"/>
</dbReference>
<dbReference type="AlphaFoldDB" id="A0A1Z5K9R2"/>
<sequence length="405" mass="44606">MDRSVNPDSVQTLRGSSDDSSMNDEFKATLDALLEGDSDGSDPLHGVSSGITLQSPANRSIARNNLAQGTEPTSSKGQLFPSKDQFPNVSSLPAILPEFIYNQRYGNASQSGNMQIGEIAKRMGFASGAASASEDGNTARASTAKKRTRAAKVQSSTSLEKISSAAISEDEGDRKKRRIDRNMREKERSKQIASQISALHEILEEASVEHKSDKFSTLVSVERYINELHQRTTCLDSEHKSLLKTLVSTSQAMQGGYIPAASNGMESHVLTPYTEQGSERTGNAFVAGTEFELVFEQCSFACCVANVDGRFLKVNPKFVNYTGYSSKQLLAPLPGSGEDKRQSVEQRNMSIFNIVRREDMESMFEAMSEMLRRPMKSHSEPFCENEDTWTDIVEFSKREGRSVSV</sequence>
<proteinExistence type="predicted"/>
<feature type="domain" description="BHLH" evidence="3">
    <location>
        <begin position="176"/>
        <end position="228"/>
    </location>
</feature>
<evidence type="ECO:0008006" key="6">
    <source>
        <dbReference type="Google" id="ProtNLM"/>
    </source>
</evidence>
<dbReference type="PROSITE" id="PS50112">
    <property type="entry name" value="PAS"/>
    <property type="match status" value="1"/>
</dbReference>
<evidence type="ECO:0000259" key="3">
    <source>
        <dbReference type="PROSITE" id="PS50888"/>
    </source>
</evidence>
<dbReference type="PROSITE" id="PS50888">
    <property type="entry name" value="BHLH"/>
    <property type="match status" value="1"/>
</dbReference>
<dbReference type="Gene3D" id="4.10.280.10">
    <property type="entry name" value="Helix-loop-helix DNA-binding domain"/>
    <property type="match status" value="1"/>
</dbReference>
<name>A0A1Z5K9R2_FISSO</name>
<reference evidence="4 5" key="1">
    <citation type="journal article" date="2015" name="Plant Cell">
        <title>Oil accumulation by the oleaginous diatom Fistulifera solaris as revealed by the genome and transcriptome.</title>
        <authorList>
            <person name="Tanaka T."/>
            <person name="Maeda Y."/>
            <person name="Veluchamy A."/>
            <person name="Tanaka M."/>
            <person name="Abida H."/>
            <person name="Marechal E."/>
            <person name="Bowler C."/>
            <person name="Muto M."/>
            <person name="Sunaga Y."/>
            <person name="Tanaka M."/>
            <person name="Yoshino T."/>
            <person name="Taniguchi T."/>
            <person name="Fukuda Y."/>
            <person name="Nemoto M."/>
            <person name="Matsumoto M."/>
            <person name="Wong P.S."/>
            <person name="Aburatani S."/>
            <person name="Fujibuchi W."/>
        </authorList>
    </citation>
    <scope>NUCLEOTIDE SEQUENCE [LARGE SCALE GENOMIC DNA]</scope>
    <source>
        <strain evidence="4 5">JPCC DA0580</strain>
    </source>
</reference>
<dbReference type="InterPro" id="IPR000014">
    <property type="entry name" value="PAS"/>
</dbReference>
<evidence type="ECO:0000313" key="4">
    <source>
        <dbReference type="EMBL" id="GAX22999.1"/>
    </source>
</evidence>
<evidence type="ECO:0000256" key="1">
    <source>
        <dbReference type="SAM" id="MobiDB-lite"/>
    </source>
</evidence>
<dbReference type="InParanoid" id="A0A1Z5K9R2"/>
<dbReference type="CDD" id="cd00130">
    <property type="entry name" value="PAS"/>
    <property type="match status" value="1"/>
</dbReference>
<feature type="domain" description="PAS" evidence="2">
    <location>
        <begin position="304"/>
        <end position="374"/>
    </location>
</feature>
<gene>
    <name evidence="4" type="ORF">FisN_15Hh104</name>
</gene>
<dbReference type="Pfam" id="PF00010">
    <property type="entry name" value="HLH"/>
    <property type="match status" value="1"/>
</dbReference>